<sequence length="196" mass="20655">MKTPLTFLTIGFFALALTACGGANLPSPSAGAGAAVGSSEVSGGLGASSSKDAGPQDMTAEERMVLEQTNKARAVARTCGDQQFAAAGPLTWNGYLAKSARAHSQDMADKSYFSHVGLDGSTMIKRDEAAGYSAWQELGENIAAGYAVAVVVQGWIDSPSHCKTLMDPKYKELGVGYVYKQGTQYGTYWTQEYGTR</sequence>
<feature type="chain" id="PRO_5018327370" evidence="1">
    <location>
        <begin position="24"/>
        <end position="196"/>
    </location>
</feature>
<dbReference type="AlphaFoldDB" id="A0A3G8YBA8"/>
<dbReference type="PANTHER" id="PTHR31157">
    <property type="entry name" value="SCP DOMAIN-CONTAINING PROTEIN"/>
    <property type="match status" value="1"/>
</dbReference>
<dbReference type="EMBL" id="CP034183">
    <property type="protein sequence ID" value="AZI42669.1"/>
    <property type="molecule type" value="Genomic_DNA"/>
</dbReference>
<organism evidence="3 4">
    <name type="scientific">Deinococcus psychrotolerans</name>
    <dbReference type="NCBI Taxonomy" id="2489213"/>
    <lineage>
        <taxon>Bacteria</taxon>
        <taxon>Thermotogati</taxon>
        <taxon>Deinococcota</taxon>
        <taxon>Deinococci</taxon>
        <taxon>Deinococcales</taxon>
        <taxon>Deinococcaceae</taxon>
        <taxon>Deinococcus</taxon>
    </lineage>
</organism>
<gene>
    <name evidence="3" type="ORF">EHF33_07830</name>
</gene>
<evidence type="ECO:0000313" key="4">
    <source>
        <dbReference type="Proteomes" id="UP000276417"/>
    </source>
</evidence>
<feature type="signal peptide" evidence="1">
    <location>
        <begin position="1"/>
        <end position="23"/>
    </location>
</feature>
<dbReference type="KEGG" id="dph:EHF33_07830"/>
<keyword evidence="4" id="KW-1185">Reference proteome</keyword>
<feature type="domain" description="SCP" evidence="2">
    <location>
        <begin position="67"/>
        <end position="193"/>
    </location>
</feature>
<proteinExistence type="predicted"/>
<dbReference type="Pfam" id="PF00188">
    <property type="entry name" value="CAP"/>
    <property type="match status" value="1"/>
</dbReference>
<dbReference type="Gene3D" id="3.40.33.10">
    <property type="entry name" value="CAP"/>
    <property type="match status" value="1"/>
</dbReference>
<dbReference type="PANTHER" id="PTHR31157:SF1">
    <property type="entry name" value="SCP DOMAIN-CONTAINING PROTEIN"/>
    <property type="match status" value="1"/>
</dbReference>
<evidence type="ECO:0000259" key="2">
    <source>
        <dbReference type="Pfam" id="PF00188"/>
    </source>
</evidence>
<name>A0A3G8YBA8_9DEIO</name>
<evidence type="ECO:0000256" key="1">
    <source>
        <dbReference type="SAM" id="SignalP"/>
    </source>
</evidence>
<reference evidence="3 4" key="1">
    <citation type="submission" date="2018-11" db="EMBL/GenBank/DDBJ databases">
        <title>Deinococcus shelandsis sp. nov., isolated from South Shetland Islands soil of Antarctica.</title>
        <authorList>
            <person name="Tian J."/>
        </authorList>
    </citation>
    <scope>NUCLEOTIDE SEQUENCE [LARGE SCALE GENOMIC DNA]</scope>
    <source>
        <strain evidence="3 4">S14-83T</strain>
    </source>
</reference>
<dbReference type="InterPro" id="IPR014044">
    <property type="entry name" value="CAP_dom"/>
</dbReference>
<accession>A0A3G8YBA8</accession>
<dbReference type="Proteomes" id="UP000276417">
    <property type="component" value="Chromosome 1"/>
</dbReference>
<dbReference type="PROSITE" id="PS51257">
    <property type="entry name" value="PROKAR_LIPOPROTEIN"/>
    <property type="match status" value="1"/>
</dbReference>
<evidence type="ECO:0000313" key="3">
    <source>
        <dbReference type="EMBL" id="AZI42669.1"/>
    </source>
</evidence>
<dbReference type="InterPro" id="IPR035940">
    <property type="entry name" value="CAP_sf"/>
</dbReference>
<keyword evidence="1" id="KW-0732">Signal</keyword>
<dbReference type="SUPFAM" id="SSF55797">
    <property type="entry name" value="PR-1-like"/>
    <property type="match status" value="1"/>
</dbReference>
<dbReference type="CDD" id="cd05379">
    <property type="entry name" value="CAP_bacterial"/>
    <property type="match status" value="1"/>
</dbReference>
<dbReference type="RefSeq" id="WP_124869713.1">
    <property type="nucleotide sequence ID" value="NZ_CP034183.1"/>
</dbReference>
<protein>
    <submittedName>
        <fullName evidence="3">CAP domain-containing protein</fullName>
    </submittedName>
</protein>
<dbReference type="OrthoDB" id="9783944at2"/>